<gene>
    <name evidence="1" type="ORF">MSG88_00630</name>
</gene>
<accession>A0AAW8Z2L1</accession>
<proteinExistence type="predicted"/>
<evidence type="ECO:0000313" key="2">
    <source>
        <dbReference type="Proteomes" id="UP001284654"/>
    </source>
</evidence>
<name>A0AAW8Z2L1_9GAMM</name>
<dbReference type="Proteomes" id="UP001284654">
    <property type="component" value="Unassembled WGS sequence"/>
</dbReference>
<sequence>MQQSHSKYRIYKNNGSYHEGVLDARGRTERIFTEESEELELFIDHEDFLVEEELEFFIDKDNSEEEE</sequence>
<protein>
    <submittedName>
        <fullName evidence="1">Uncharacterized protein</fullName>
    </submittedName>
</protein>
<dbReference type="AlphaFoldDB" id="A0AAW8Z2L1"/>
<dbReference type="RefSeq" id="WP_317305243.1">
    <property type="nucleotide sequence ID" value="NZ_JAWJYY010000001.1"/>
</dbReference>
<comment type="caution">
    <text evidence="1">The sequence shown here is derived from an EMBL/GenBank/DDBJ whole genome shotgun (WGS) entry which is preliminary data.</text>
</comment>
<dbReference type="EMBL" id="JAWJYY010000001">
    <property type="protein sequence ID" value="MDV4314330.1"/>
    <property type="molecule type" value="Genomic_DNA"/>
</dbReference>
<reference evidence="1" key="1">
    <citation type="submission" date="2023-10" db="EMBL/GenBank/DDBJ databases">
        <authorList>
            <person name="Sykes E.M.E."/>
            <person name="Khan I.U.H."/>
            <person name="Kumar A."/>
        </authorList>
    </citation>
    <scope>NUCLEOTIDE SEQUENCE</scope>
    <source>
        <strain evidence="1">IK5</strain>
    </source>
</reference>
<organism evidence="1 2">
    <name type="scientific">Acinetobacter indicus</name>
    <dbReference type="NCBI Taxonomy" id="756892"/>
    <lineage>
        <taxon>Bacteria</taxon>
        <taxon>Pseudomonadati</taxon>
        <taxon>Pseudomonadota</taxon>
        <taxon>Gammaproteobacteria</taxon>
        <taxon>Moraxellales</taxon>
        <taxon>Moraxellaceae</taxon>
        <taxon>Acinetobacter</taxon>
    </lineage>
</organism>
<evidence type="ECO:0000313" key="1">
    <source>
        <dbReference type="EMBL" id="MDV4314330.1"/>
    </source>
</evidence>